<feature type="transmembrane region" description="Helical" evidence="1">
    <location>
        <begin position="307"/>
        <end position="331"/>
    </location>
</feature>
<organism evidence="3 4">
    <name type="scientific">Actinokineospora auranticolor</name>
    <dbReference type="NCBI Taxonomy" id="155976"/>
    <lineage>
        <taxon>Bacteria</taxon>
        <taxon>Bacillati</taxon>
        <taxon>Actinomycetota</taxon>
        <taxon>Actinomycetes</taxon>
        <taxon>Pseudonocardiales</taxon>
        <taxon>Pseudonocardiaceae</taxon>
        <taxon>Actinokineospora</taxon>
    </lineage>
</organism>
<feature type="transmembrane region" description="Helical" evidence="1">
    <location>
        <begin position="351"/>
        <end position="375"/>
    </location>
</feature>
<dbReference type="EMBL" id="PTIX01000009">
    <property type="protein sequence ID" value="PPK66753.1"/>
    <property type="molecule type" value="Genomic_DNA"/>
</dbReference>
<gene>
    <name evidence="3" type="ORF">CLV40_109138</name>
</gene>
<evidence type="ECO:0000256" key="2">
    <source>
        <dbReference type="SAM" id="SignalP"/>
    </source>
</evidence>
<protein>
    <submittedName>
        <fullName evidence="3">Uncharacterized protein</fullName>
    </submittedName>
</protein>
<dbReference type="Proteomes" id="UP000239203">
    <property type="component" value="Unassembled WGS sequence"/>
</dbReference>
<name>A0A2S6GNK7_9PSEU</name>
<accession>A0A2S6GNK7</accession>
<evidence type="ECO:0000313" key="3">
    <source>
        <dbReference type="EMBL" id="PPK66753.1"/>
    </source>
</evidence>
<evidence type="ECO:0000313" key="4">
    <source>
        <dbReference type="Proteomes" id="UP000239203"/>
    </source>
</evidence>
<sequence>MRSLVRVLAVVWLLLLATPAAAETPITATATPAQVALPPGRSATVLLTLTNSAQSPTTAAIRVVASEDTITTTPAATTVPLGPGQSRTETFKVTRTAEGSGQDVGLSFVVDSPGASAVVAASVKAVPSAPLATATVESGPDRVNQNRPGSATIVIGTDRETAVRVTALTATPAPDTWLEATCPDGRTAQWRAGRSDSCAFDLKPRAKQAIPVRVYSDDLTAPGTRSALFSITAQEGDDAATATTLALTMPVTLEVFGESDIVQSLGVPVFLVVPGVVTVLVVGFLLRRVRPRFPAAESESVVAAVTWTTLLGVLVSLVMAKLFPLLTGWLWPGTRRDYTQRYNFLDLYLVLAYSVGVAVVVWLLVVLVHGVWAATRVPSPDDSPRTLLWKLATRDTLLPLVEVDGTPAVLMRRTKTGEVIVAPRIQVEATADSALPQKVEDLVRRHEPARLWWLLDRAISRQEAVLSYHPGDITEVRVVPEVTAIGRDTDVVRMATEA</sequence>
<keyword evidence="4" id="KW-1185">Reference proteome</keyword>
<keyword evidence="2" id="KW-0732">Signal</keyword>
<dbReference type="AlphaFoldDB" id="A0A2S6GNK7"/>
<reference evidence="3 4" key="1">
    <citation type="submission" date="2018-02" db="EMBL/GenBank/DDBJ databases">
        <title>Genomic Encyclopedia of Archaeal and Bacterial Type Strains, Phase II (KMG-II): from individual species to whole genera.</title>
        <authorList>
            <person name="Goeker M."/>
        </authorList>
    </citation>
    <scope>NUCLEOTIDE SEQUENCE [LARGE SCALE GENOMIC DNA]</scope>
    <source>
        <strain evidence="3 4">YU 961-1</strain>
    </source>
</reference>
<proteinExistence type="predicted"/>
<feature type="signal peptide" evidence="2">
    <location>
        <begin position="1"/>
        <end position="22"/>
    </location>
</feature>
<evidence type="ECO:0000256" key="1">
    <source>
        <dbReference type="SAM" id="Phobius"/>
    </source>
</evidence>
<keyword evidence="1" id="KW-0472">Membrane</keyword>
<feature type="chain" id="PRO_5015689320" evidence="2">
    <location>
        <begin position="23"/>
        <end position="498"/>
    </location>
</feature>
<comment type="caution">
    <text evidence="3">The sequence shown here is derived from an EMBL/GenBank/DDBJ whole genome shotgun (WGS) entry which is preliminary data.</text>
</comment>
<keyword evidence="1" id="KW-1133">Transmembrane helix</keyword>
<keyword evidence="1" id="KW-0812">Transmembrane</keyword>
<feature type="transmembrane region" description="Helical" evidence="1">
    <location>
        <begin position="265"/>
        <end position="286"/>
    </location>
</feature>